<evidence type="ECO:0000313" key="3">
    <source>
        <dbReference type="Proteomes" id="UP001578633"/>
    </source>
</evidence>
<feature type="signal peptide" evidence="1">
    <location>
        <begin position="1"/>
        <end position="18"/>
    </location>
</feature>
<comment type="caution">
    <text evidence="2">The sequence shown here is derived from an EMBL/GenBank/DDBJ whole genome shotgun (WGS) entry which is preliminary data.</text>
</comment>
<dbReference type="RefSeq" id="XP_069311964.1">
    <property type="nucleotide sequence ID" value="XM_069447045.1"/>
</dbReference>
<protein>
    <recommendedName>
        <fullName evidence="4">Ecp2 effector protein domain-containing protein</fullName>
    </recommendedName>
</protein>
<reference evidence="2 3" key="1">
    <citation type="submission" date="2024-09" db="EMBL/GenBank/DDBJ databases">
        <title>T2T genomes of carrot and Alternaria dauci and their utility for understanding host-pathogen interaction during carrot leaf blight disease.</title>
        <authorList>
            <person name="Liu W."/>
            <person name="Xu S."/>
            <person name="Ou C."/>
            <person name="Liu X."/>
            <person name="Zhuang F."/>
            <person name="Deng X.W."/>
        </authorList>
    </citation>
    <scope>NUCLEOTIDE SEQUENCE [LARGE SCALE GENOMIC DNA]</scope>
    <source>
        <strain evidence="2 3">A2016</strain>
    </source>
</reference>
<evidence type="ECO:0000256" key="1">
    <source>
        <dbReference type="SAM" id="SignalP"/>
    </source>
</evidence>
<name>A0ABR3UZ80_9PLEO</name>
<gene>
    <name evidence="2" type="ORF">ACET3X_001722</name>
</gene>
<dbReference type="PANTHER" id="PTHR39603">
    <property type="entry name" value="CYANOVIRIN-N DOMAIN-CONTAINING PROTEIN"/>
    <property type="match status" value="1"/>
</dbReference>
<keyword evidence="3" id="KW-1185">Reference proteome</keyword>
<dbReference type="PANTHER" id="PTHR39603:SF1">
    <property type="entry name" value="CYANOVIRIN-N DOMAIN-CONTAINING PROTEIN"/>
    <property type="match status" value="1"/>
</dbReference>
<accession>A0ABR3UZ80</accession>
<sequence length="183" mass="18459">MKPTTLLATLSLAALGTAIPSPSPDTSPYITSSFSWVSWVDSIIADPSTALSPEEALAAFNAGASAPEDLLTKRQAFANCQQLTSSPPSVGDAVACINDLAGRGRAGQNCDVSSISGAVQCRIGSANIVTVRGGGSGGPTVVNCNDIARAGGIIMDRCTRGDNTVSGTAYIPQGGVAVHIQHS</sequence>
<dbReference type="Proteomes" id="UP001578633">
    <property type="component" value="Chromosome 1"/>
</dbReference>
<feature type="chain" id="PRO_5045988344" description="Ecp2 effector protein domain-containing protein" evidence="1">
    <location>
        <begin position="19"/>
        <end position="183"/>
    </location>
</feature>
<keyword evidence="1" id="KW-0732">Signal</keyword>
<organism evidence="2 3">
    <name type="scientific">Alternaria dauci</name>
    <dbReference type="NCBI Taxonomy" id="48095"/>
    <lineage>
        <taxon>Eukaryota</taxon>
        <taxon>Fungi</taxon>
        <taxon>Dikarya</taxon>
        <taxon>Ascomycota</taxon>
        <taxon>Pezizomycotina</taxon>
        <taxon>Dothideomycetes</taxon>
        <taxon>Pleosporomycetidae</taxon>
        <taxon>Pleosporales</taxon>
        <taxon>Pleosporineae</taxon>
        <taxon>Pleosporaceae</taxon>
        <taxon>Alternaria</taxon>
        <taxon>Alternaria sect. Porri</taxon>
    </lineage>
</organism>
<dbReference type="EMBL" id="JBHGVX010000001">
    <property type="protein sequence ID" value="KAL1801380.1"/>
    <property type="molecule type" value="Genomic_DNA"/>
</dbReference>
<dbReference type="GeneID" id="96082044"/>
<evidence type="ECO:0000313" key="2">
    <source>
        <dbReference type="EMBL" id="KAL1801380.1"/>
    </source>
</evidence>
<evidence type="ECO:0008006" key="4">
    <source>
        <dbReference type="Google" id="ProtNLM"/>
    </source>
</evidence>
<proteinExistence type="predicted"/>